<sequence>MSIHLMPKRRMQKRQSRPKLNIKRLGDSTYQEQLQAALSTDLPKQCPYDAEKHWGRLSSTIMNCSKSKWSDPRAVYSPSYSCLTPLRSKDGLKLLKDKEAITNRWKEHYEDLLNRNTTPEMDALEQLPQQPIIENMGEPPSLEEVQDAIKKMKYNKAAGPDGIPADVPKEGGPDLHRHIHALLLKIWQQEKILAQLRNALVVSIFKKGDKV</sequence>
<gene>
    <name evidence="1" type="ORF">D5F01_LYC00071</name>
</gene>
<evidence type="ECO:0000313" key="2">
    <source>
        <dbReference type="Proteomes" id="UP000424527"/>
    </source>
</evidence>
<reference evidence="1 2" key="1">
    <citation type="submission" date="2019-07" db="EMBL/GenBank/DDBJ databases">
        <title>Chromosome genome assembly for large yellow croaker.</title>
        <authorList>
            <person name="Xiao S."/>
        </authorList>
    </citation>
    <scope>NUCLEOTIDE SEQUENCE [LARGE SCALE GENOMIC DNA]</scope>
    <source>
        <strain evidence="1">JMULYC20181020</strain>
        <tissue evidence="1">Muscle</tissue>
    </source>
</reference>
<dbReference type="EMBL" id="REGW02000001">
    <property type="protein sequence ID" value="KAE8299947.1"/>
    <property type="molecule type" value="Genomic_DNA"/>
</dbReference>
<keyword evidence="2" id="KW-1185">Reference proteome</keyword>
<accession>A0A6G0J8M0</accession>
<evidence type="ECO:0008006" key="3">
    <source>
        <dbReference type="Google" id="ProtNLM"/>
    </source>
</evidence>
<comment type="caution">
    <text evidence="1">The sequence shown here is derived from an EMBL/GenBank/DDBJ whole genome shotgun (WGS) entry which is preliminary data.</text>
</comment>
<dbReference type="PANTHER" id="PTHR19446">
    <property type="entry name" value="REVERSE TRANSCRIPTASES"/>
    <property type="match status" value="1"/>
</dbReference>
<dbReference type="AlphaFoldDB" id="A0A6G0J8M0"/>
<organism evidence="1 2">
    <name type="scientific">Larimichthys crocea</name>
    <name type="common">Large yellow croaker</name>
    <name type="synonym">Pseudosciaena crocea</name>
    <dbReference type="NCBI Taxonomy" id="215358"/>
    <lineage>
        <taxon>Eukaryota</taxon>
        <taxon>Metazoa</taxon>
        <taxon>Chordata</taxon>
        <taxon>Craniata</taxon>
        <taxon>Vertebrata</taxon>
        <taxon>Euteleostomi</taxon>
        <taxon>Actinopterygii</taxon>
        <taxon>Neopterygii</taxon>
        <taxon>Teleostei</taxon>
        <taxon>Neoteleostei</taxon>
        <taxon>Acanthomorphata</taxon>
        <taxon>Eupercaria</taxon>
        <taxon>Sciaenidae</taxon>
        <taxon>Larimichthys</taxon>
    </lineage>
</organism>
<name>A0A6G0J8M0_LARCR</name>
<evidence type="ECO:0000313" key="1">
    <source>
        <dbReference type="EMBL" id="KAE8299947.1"/>
    </source>
</evidence>
<dbReference type="Proteomes" id="UP000424527">
    <property type="component" value="Unassembled WGS sequence"/>
</dbReference>
<proteinExistence type="predicted"/>
<protein>
    <recommendedName>
        <fullName evidence="3">Reverse transcriptase domain-containing protein</fullName>
    </recommendedName>
</protein>